<dbReference type="Proteomes" id="UP001596047">
    <property type="component" value="Unassembled WGS sequence"/>
</dbReference>
<proteinExistence type="predicted"/>
<dbReference type="Pfam" id="PF05721">
    <property type="entry name" value="PhyH"/>
    <property type="match status" value="1"/>
</dbReference>
<accession>A0ABW0W6Y1</accession>
<dbReference type="Gene3D" id="2.60.120.620">
    <property type="entry name" value="q2cbj1_9rhob like domain"/>
    <property type="match status" value="1"/>
</dbReference>
<dbReference type="Gene3D" id="1.25.10.10">
    <property type="entry name" value="Leucine-rich Repeat Variant"/>
    <property type="match status" value="2"/>
</dbReference>
<keyword evidence="3" id="KW-1185">Reference proteome</keyword>
<dbReference type="InterPro" id="IPR016024">
    <property type="entry name" value="ARM-type_fold"/>
</dbReference>
<evidence type="ECO:0000313" key="3">
    <source>
        <dbReference type="Proteomes" id="UP001596047"/>
    </source>
</evidence>
<gene>
    <name evidence="2" type="ORF">ACFPYJ_24575</name>
</gene>
<protein>
    <submittedName>
        <fullName evidence="2">HEAT repeat domain-containing protein</fullName>
    </submittedName>
</protein>
<dbReference type="InterPro" id="IPR004155">
    <property type="entry name" value="PBS_lyase_HEAT"/>
</dbReference>
<comment type="caution">
    <text evidence="2">The sequence shown here is derived from an EMBL/GenBank/DDBJ whole genome shotgun (WGS) entry which is preliminary data.</text>
</comment>
<organism evidence="2 3">
    <name type="scientific">Paenibacillus solisilvae</name>
    <dbReference type="NCBI Taxonomy" id="2486751"/>
    <lineage>
        <taxon>Bacteria</taxon>
        <taxon>Bacillati</taxon>
        <taxon>Bacillota</taxon>
        <taxon>Bacilli</taxon>
        <taxon>Bacillales</taxon>
        <taxon>Paenibacillaceae</taxon>
        <taxon>Paenibacillus</taxon>
    </lineage>
</organism>
<dbReference type="SUPFAM" id="SSF51197">
    <property type="entry name" value="Clavaminate synthase-like"/>
    <property type="match status" value="1"/>
</dbReference>
<evidence type="ECO:0000256" key="1">
    <source>
        <dbReference type="ARBA" id="ARBA00045876"/>
    </source>
</evidence>
<dbReference type="RefSeq" id="WP_379190860.1">
    <property type="nucleotide sequence ID" value="NZ_JBHSOW010000092.1"/>
</dbReference>
<dbReference type="SMART" id="SM00567">
    <property type="entry name" value="EZ_HEAT"/>
    <property type="match status" value="3"/>
</dbReference>
<sequence length="467" mass="51419">MATTQPLLLNDQQMKSFITNGYLILKTDFSKEFHAGLVNQLNEIYEKEGNPGNNILPRIRDMQRVFEHPVITGALTSVLGSDYLLHTHRHGHYNSIPKPGGWHKDSYWGYSRLRNHHPWWAMIMYFPQDTPVELGPTGVMPGTQYSESRTFASDEMEEEATANGEAGTFALIHYDIWHRSTPNVLGTPRFMLKFEFMRTAAPTAPSWDNQERSWSAVPLEAGVVEPTIIGEEVWNWLSGDIGSLAGTKADDSAAIAELSNRLTGSDEPSALAAAYELAARGNGGTDALFKGLHHEDVKVSRSAAYGLSAAGAGAVDGLIYALDDSREETVNLAVFALGELRELAAAALPKLRALLDQPSVRVRRTVVDVLGMIKEPVQDVVAALIKGLQDEDTQVRFMAALSLTRIGEAAAPAIPYLETALTDENRYVRGHALEALRYMGTKEANDVLMRELFNTRWCSSTTPASTF</sequence>
<dbReference type="InterPro" id="IPR021133">
    <property type="entry name" value="HEAT_type_2"/>
</dbReference>
<name>A0ABW0W6Y1_9BACL</name>
<evidence type="ECO:0000313" key="2">
    <source>
        <dbReference type="EMBL" id="MFC5652231.1"/>
    </source>
</evidence>
<dbReference type="EMBL" id="JBHSOW010000092">
    <property type="protein sequence ID" value="MFC5652231.1"/>
    <property type="molecule type" value="Genomic_DNA"/>
</dbReference>
<dbReference type="Pfam" id="PF13646">
    <property type="entry name" value="HEAT_2"/>
    <property type="match status" value="1"/>
</dbReference>
<comment type="function">
    <text evidence="1">Catalyzes the hydroxylation of the N(6)-(4-aminobutyl)-L-lysine intermediate produced by deoxyhypusine synthase/DHPS on a critical lysine of the eukaryotic translation initiation factor 5A/eIF-5A. This is the second step of the post-translational modification of that lysine into an unusual amino acid residue named hypusine. Hypusination is unique to mature eIF-5A factor and is essential for its function.</text>
</comment>
<dbReference type="InterPro" id="IPR011989">
    <property type="entry name" value="ARM-like"/>
</dbReference>
<dbReference type="SUPFAM" id="SSF48371">
    <property type="entry name" value="ARM repeat"/>
    <property type="match status" value="1"/>
</dbReference>
<dbReference type="InterPro" id="IPR008775">
    <property type="entry name" value="Phytyl_CoA_dOase-like"/>
</dbReference>
<dbReference type="PROSITE" id="PS50077">
    <property type="entry name" value="HEAT_REPEAT"/>
    <property type="match status" value="1"/>
</dbReference>
<dbReference type="PANTHER" id="PTHR12697:SF5">
    <property type="entry name" value="DEOXYHYPUSINE HYDROXYLASE"/>
    <property type="match status" value="1"/>
</dbReference>
<dbReference type="PANTHER" id="PTHR12697">
    <property type="entry name" value="PBS LYASE HEAT-LIKE PROTEIN"/>
    <property type="match status" value="1"/>
</dbReference>
<reference evidence="3" key="1">
    <citation type="journal article" date="2019" name="Int. J. Syst. Evol. Microbiol.">
        <title>The Global Catalogue of Microorganisms (GCM) 10K type strain sequencing project: providing services to taxonomists for standard genome sequencing and annotation.</title>
        <authorList>
            <consortium name="The Broad Institute Genomics Platform"/>
            <consortium name="The Broad Institute Genome Sequencing Center for Infectious Disease"/>
            <person name="Wu L."/>
            <person name="Ma J."/>
        </authorList>
    </citation>
    <scope>NUCLEOTIDE SEQUENCE [LARGE SCALE GENOMIC DNA]</scope>
    <source>
        <strain evidence="3">CGMCC 1.3240</strain>
    </source>
</reference>